<dbReference type="EMBL" id="JAZAVK010000017">
    <property type="protein sequence ID" value="KAK7430756.1"/>
    <property type="molecule type" value="Genomic_DNA"/>
</dbReference>
<protein>
    <submittedName>
        <fullName evidence="3">Uncharacterized protein</fullName>
    </submittedName>
</protein>
<comment type="caution">
    <text evidence="3">The sequence shown here is derived from an EMBL/GenBank/DDBJ whole genome shotgun (WGS) entry which is preliminary data.</text>
</comment>
<proteinExistence type="predicted"/>
<dbReference type="InterPro" id="IPR056825">
    <property type="entry name" value="Agd3_C"/>
</dbReference>
<accession>A0ABR1ID41</accession>
<dbReference type="Pfam" id="PF25115">
    <property type="entry name" value="Agd3_CE"/>
    <property type="match status" value="1"/>
</dbReference>
<keyword evidence="4" id="KW-1185">Reference proteome</keyword>
<feature type="domain" description="Agd3 deacetylase" evidence="1">
    <location>
        <begin position="1"/>
        <end position="45"/>
    </location>
</feature>
<reference evidence="3 4" key="1">
    <citation type="journal article" date="2025" name="Microbiol. Resour. Announc.">
        <title>Draft genome sequences for Neonectria magnoliae and Neonectria punicea, canker pathogens of Liriodendron tulipifera and Acer saccharum in West Virginia.</title>
        <authorList>
            <person name="Petronek H.M."/>
            <person name="Kasson M.T."/>
            <person name="Metheny A.M."/>
            <person name="Stauder C.M."/>
            <person name="Lovett B."/>
            <person name="Lynch S.C."/>
            <person name="Garnas J.R."/>
            <person name="Kasson L.R."/>
            <person name="Stajich J.E."/>
        </authorList>
    </citation>
    <scope>NUCLEOTIDE SEQUENCE [LARGE SCALE GENOMIC DNA]</scope>
    <source>
        <strain evidence="3 4">NRRL 64651</strain>
    </source>
</reference>
<gene>
    <name evidence="3" type="ORF">QQZ08_002800</name>
</gene>
<evidence type="ECO:0000259" key="2">
    <source>
        <dbReference type="Pfam" id="PF25117"/>
    </source>
</evidence>
<sequence>MSWTETIVQEMMRLTNWPIQSLKHDDFTQYFLDRKALDDCKPKLSYAFSDNVFRFQLRSPLVPSPLKGSVTADQVGTEPPIQWVTLSGSPVTLALGKPIAF</sequence>
<name>A0ABR1ID41_9HYPO</name>
<dbReference type="Proteomes" id="UP001498421">
    <property type="component" value="Unassembled WGS sequence"/>
</dbReference>
<dbReference type="Pfam" id="PF25117">
    <property type="entry name" value="Agd3_C"/>
    <property type="match status" value="1"/>
</dbReference>
<evidence type="ECO:0000313" key="4">
    <source>
        <dbReference type="Proteomes" id="UP001498421"/>
    </source>
</evidence>
<dbReference type="PANTHER" id="PTHR31002">
    <property type="entry name" value="SERIPAUPERIN"/>
    <property type="match status" value="1"/>
</dbReference>
<evidence type="ECO:0000259" key="1">
    <source>
        <dbReference type="Pfam" id="PF25115"/>
    </source>
</evidence>
<feature type="domain" description="Agd3 C-terminal" evidence="2">
    <location>
        <begin position="64"/>
        <end position="99"/>
    </location>
</feature>
<evidence type="ECO:0000313" key="3">
    <source>
        <dbReference type="EMBL" id="KAK7430756.1"/>
    </source>
</evidence>
<dbReference type="PANTHER" id="PTHR31002:SF34">
    <property type="entry name" value="CELL WALL PROTEIN CWP1-RELATED"/>
    <property type="match status" value="1"/>
</dbReference>
<dbReference type="InterPro" id="IPR050788">
    <property type="entry name" value="Yeast_SRP1/TIP1_CWP"/>
</dbReference>
<organism evidence="3 4">
    <name type="scientific">Neonectria magnoliae</name>
    <dbReference type="NCBI Taxonomy" id="2732573"/>
    <lineage>
        <taxon>Eukaryota</taxon>
        <taxon>Fungi</taxon>
        <taxon>Dikarya</taxon>
        <taxon>Ascomycota</taxon>
        <taxon>Pezizomycotina</taxon>
        <taxon>Sordariomycetes</taxon>
        <taxon>Hypocreomycetidae</taxon>
        <taxon>Hypocreales</taxon>
        <taxon>Nectriaceae</taxon>
        <taxon>Neonectria</taxon>
    </lineage>
</organism>
<dbReference type="InterPro" id="IPR056826">
    <property type="entry name" value="Agd3_CE"/>
</dbReference>